<keyword evidence="4" id="KW-1003">Cell membrane</keyword>
<dbReference type="SUPFAM" id="SSF161098">
    <property type="entry name" value="MetI-like"/>
    <property type="match status" value="1"/>
</dbReference>
<dbReference type="GO" id="GO:0005886">
    <property type="term" value="C:plasma membrane"/>
    <property type="evidence" value="ECO:0007669"/>
    <property type="project" value="UniProtKB-SubCell"/>
</dbReference>
<dbReference type="GO" id="GO:0055085">
    <property type="term" value="P:transmembrane transport"/>
    <property type="evidence" value="ECO:0007669"/>
    <property type="project" value="InterPro"/>
</dbReference>
<feature type="domain" description="ABC transmembrane type-1" evidence="9">
    <location>
        <begin position="200"/>
        <end position="406"/>
    </location>
</feature>
<gene>
    <name evidence="10" type="ORF">FRZ61_37590</name>
</gene>
<protein>
    <submittedName>
        <fullName evidence="10">Polyamine ABC transporter substrate-binding protein</fullName>
    </submittedName>
</protein>
<keyword evidence="5 8" id="KW-0812">Transmembrane</keyword>
<evidence type="ECO:0000256" key="7">
    <source>
        <dbReference type="ARBA" id="ARBA00023136"/>
    </source>
</evidence>
<dbReference type="PROSITE" id="PS50928">
    <property type="entry name" value="ABC_TM1"/>
    <property type="match status" value="1"/>
</dbReference>
<comment type="subcellular location">
    <subcellularLocation>
        <location evidence="1 8">Cell membrane</location>
        <topology evidence="1 8">Multi-pass membrane protein</topology>
    </subcellularLocation>
</comment>
<evidence type="ECO:0000259" key="9">
    <source>
        <dbReference type="PROSITE" id="PS50928"/>
    </source>
</evidence>
<organism evidence="10 11">
    <name type="scientific">Hypericibacter adhaerens</name>
    <dbReference type="NCBI Taxonomy" id="2602016"/>
    <lineage>
        <taxon>Bacteria</taxon>
        <taxon>Pseudomonadati</taxon>
        <taxon>Pseudomonadota</taxon>
        <taxon>Alphaproteobacteria</taxon>
        <taxon>Rhodospirillales</taxon>
        <taxon>Dongiaceae</taxon>
        <taxon>Hypericibacter</taxon>
    </lineage>
</organism>
<proteinExistence type="inferred from homology"/>
<evidence type="ECO:0000256" key="1">
    <source>
        <dbReference type="ARBA" id="ARBA00004651"/>
    </source>
</evidence>
<dbReference type="InterPro" id="IPR000515">
    <property type="entry name" value="MetI-like"/>
</dbReference>
<keyword evidence="6 8" id="KW-1133">Transmembrane helix</keyword>
<evidence type="ECO:0000313" key="11">
    <source>
        <dbReference type="Proteomes" id="UP000325797"/>
    </source>
</evidence>
<evidence type="ECO:0000256" key="6">
    <source>
        <dbReference type="ARBA" id="ARBA00022989"/>
    </source>
</evidence>
<evidence type="ECO:0000256" key="2">
    <source>
        <dbReference type="ARBA" id="ARBA00007069"/>
    </source>
</evidence>
<dbReference type="PANTHER" id="PTHR42929:SF5">
    <property type="entry name" value="ABC TRANSPORTER PERMEASE PROTEIN"/>
    <property type="match status" value="1"/>
</dbReference>
<feature type="transmembrane region" description="Helical" evidence="8">
    <location>
        <begin position="204"/>
        <end position="226"/>
    </location>
</feature>
<feature type="transmembrane region" description="Helical" evidence="8">
    <location>
        <begin position="388"/>
        <end position="406"/>
    </location>
</feature>
<dbReference type="EMBL" id="CP042582">
    <property type="protein sequence ID" value="QEX23820.1"/>
    <property type="molecule type" value="Genomic_DNA"/>
</dbReference>
<dbReference type="RefSeq" id="WP_151119156.1">
    <property type="nucleotide sequence ID" value="NZ_CP042582.1"/>
</dbReference>
<dbReference type="Proteomes" id="UP000325797">
    <property type="component" value="Chromosome"/>
</dbReference>
<feature type="transmembrane region" description="Helical" evidence="8">
    <location>
        <begin position="33"/>
        <end position="53"/>
    </location>
</feature>
<keyword evidence="7 8" id="KW-0472">Membrane</keyword>
<dbReference type="Gene3D" id="1.10.3720.10">
    <property type="entry name" value="MetI-like"/>
    <property type="match status" value="1"/>
</dbReference>
<dbReference type="CDD" id="cd06261">
    <property type="entry name" value="TM_PBP2"/>
    <property type="match status" value="1"/>
</dbReference>
<evidence type="ECO:0000256" key="3">
    <source>
        <dbReference type="ARBA" id="ARBA00022448"/>
    </source>
</evidence>
<dbReference type="PANTHER" id="PTHR42929">
    <property type="entry name" value="INNER MEMBRANE ABC TRANSPORTER PERMEASE PROTEIN YDCU-RELATED-RELATED"/>
    <property type="match status" value="1"/>
</dbReference>
<evidence type="ECO:0000256" key="4">
    <source>
        <dbReference type="ARBA" id="ARBA00022475"/>
    </source>
</evidence>
<feature type="transmembrane region" description="Helical" evidence="8">
    <location>
        <begin position="329"/>
        <end position="358"/>
    </location>
</feature>
<comment type="similarity">
    <text evidence="2">Belongs to the binding-protein-dependent transport system permease family. CysTW subfamily.</text>
</comment>
<dbReference type="KEGG" id="hadh:FRZ61_37590"/>
<dbReference type="Pfam" id="PF00528">
    <property type="entry name" value="BPD_transp_1"/>
    <property type="match status" value="1"/>
</dbReference>
<dbReference type="AlphaFoldDB" id="A0A5J6N5I9"/>
<evidence type="ECO:0000256" key="8">
    <source>
        <dbReference type="RuleBase" id="RU363032"/>
    </source>
</evidence>
<keyword evidence="3 8" id="KW-0813">Transport</keyword>
<feature type="transmembrane region" description="Helical" evidence="8">
    <location>
        <begin position="238"/>
        <end position="258"/>
    </location>
</feature>
<evidence type="ECO:0000313" key="10">
    <source>
        <dbReference type="EMBL" id="QEX23820.1"/>
    </source>
</evidence>
<accession>A0A5J6N5I9</accession>
<name>A0A5J6N5I9_9PROT</name>
<dbReference type="OrthoDB" id="7915284at2"/>
<dbReference type="InterPro" id="IPR035906">
    <property type="entry name" value="MetI-like_sf"/>
</dbReference>
<feature type="transmembrane region" description="Helical" evidence="8">
    <location>
        <begin position="282"/>
        <end position="308"/>
    </location>
</feature>
<evidence type="ECO:0000256" key="5">
    <source>
        <dbReference type="ARBA" id="ARBA00022692"/>
    </source>
</evidence>
<keyword evidence="11" id="KW-1185">Reference proteome</keyword>
<sequence length="418" mass="46139">MVATTAPDIVRTADGVPLKQKLQRVERSRQLKAVGLVMPLLLFIILSFALPILTMLKNAIDDPEDISQVLPATMQALQSWNGQDIPDEAAFAALAADLKQAQKDKTAALVGKRLNYEISGIRSKVIASARKAEKLEAGPYKDAIIAMDPVWGERDTWATIKRADSPWTSFYLLAALDMQRDADNSLESVPAERSIYKTVFVRTFWIAFQVTLATLILGFPVAYLLAKLPTRYSNLLMIFVLLPFWTSLLVRTTAWFVLLQDNGLINEMIQLLHLSSEPVRLIFSRLGTIIAMTHIQLPFTLLPIYSVMKTISPSHVRAARSLGAGPFYAFWRVYFPQTVPGIAAGCLLTFILCLGYYITPALVGGATDQMVSNLVATAINQENNWGKASALGGILLAATLILYSVYNRLVGVDKMKFG</sequence>
<reference evidence="10 11" key="1">
    <citation type="submission" date="2019-08" db="EMBL/GenBank/DDBJ databases">
        <title>Hyperibacter terrae gen. nov., sp. nov. and Hyperibacter viscosus sp. nov., two new members in the family Rhodospirillaceae isolated from the rhizosphere of Hypericum perforatum.</title>
        <authorList>
            <person name="Noviana Z."/>
        </authorList>
    </citation>
    <scope>NUCLEOTIDE SEQUENCE [LARGE SCALE GENOMIC DNA]</scope>
    <source>
        <strain evidence="10 11">R5959</strain>
    </source>
</reference>